<keyword evidence="3 7" id="KW-0863">Zinc-finger</keyword>
<dbReference type="GO" id="GO:0006974">
    <property type="term" value="P:DNA damage response"/>
    <property type="evidence" value="ECO:0007669"/>
    <property type="project" value="TreeGrafter"/>
</dbReference>
<dbReference type="Gene3D" id="3.30.40.10">
    <property type="entry name" value="Zinc/RING finger domain, C3HC4 (zinc finger)"/>
    <property type="match status" value="1"/>
</dbReference>
<dbReference type="InterPro" id="IPR059033">
    <property type="entry name" value="C144_05_dom"/>
</dbReference>
<dbReference type="EMBL" id="KI966419">
    <property type="protein sequence ID" value="EWC46284.1"/>
    <property type="molecule type" value="Genomic_DNA"/>
</dbReference>
<feature type="compositionally biased region" description="Basic and acidic residues" evidence="8">
    <location>
        <begin position="755"/>
        <end position="770"/>
    </location>
</feature>
<feature type="region of interest" description="Disordered" evidence="8">
    <location>
        <begin position="1570"/>
        <end position="1590"/>
    </location>
</feature>
<organism evidence="10 11">
    <name type="scientific">Drechslerella stenobrocha 248</name>
    <dbReference type="NCBI Taxonomy" id="1043628"/>
    <lineage>
        <taxon>Eukaryota</taxon>
        <taxon>Fungi</taxon>
        <taxon>Dikarya</taxon>
        <taxon>Ascomycota</taxon>
        <taxon>Pezizomycotina</taxon>
        <taxon>Orbiliomycetes</taxon>
        <taxon>Orbiliales</taxon>
        <taxon>Orbiliaceae</taxon>
        <taxon>Drechslerella</taxon>
    </lineage>
</organism>
<dbReference type="CDD" id="cd18070">
    <property type="entry name" value="DEXQc_SHPRH"/>
    <property type="match status" value="1"/>
</dbReference>
<gene>
    <name evidence="10" type="ORF">DRE_04455</name>
</gene>
<dbReference type="SMART" id="SM00184">
    <property type="entry name" value="RING"/>
    <property type="match status" value="1"/>
</dbReference>
<dbReference type="InterPro" id="IPR001650">
    <property type="entry name" value="Helicase_C-like"/>
</dbReference>
<protein>
    <recommendedName>
        <fullName evidence="9">RING-type domain-containing protein</fullName>
    </recommendedName>
</protein>
<dbReference type="Pfam" id="PF00271">
    <property type="entry name" value="Helicase_C"/>
    <property type="match status" value="1"/>
</dbReference>
<evidence type="ECO:0000256" key="3">
    <source>
        <dbReference type="ARBA" id="ARBA00022771"/>
    </source>
</evidence>
<evidence type="ECO:0000256" key="6">
    <source>
        <dbReference type="ARBA" id="ARBA00022840"/>
    </source>
</evidence>
<evidence type="ECO:0000256" key="7">
    <source>
        <dbReference type="PROSITE-ProRule" id="PRU00175"/>
    </source>
</evidence>
<dbReference type="HOGENOM" id="CLU_001592_2_0_1"/>
<dbReference type="Pfam" id="PF26021">
    <property type="entry name" value="Ferritin_C144_05"/>
    <property type="match status" value="1"/>
</dbReference>
<dbReference type="OrthoDB" id="5330228at2759"/>
<name>W7HSQ3_9PEZI</name>
<evidence type="ECO:0000259" key="9">
    <source>
        <dbReference type="PROSITE" id="PS50089"/>
    </source>
</evidence>
<dbReference type="InterPro" id="IPR000330">
    <property type="entry name" value="SNF2_N"/>
</dbReference>
<evidence type="ECO:0000313" key="11">
    <source>
        <dbReference type="Proteomes" id="UP000024837"/>
    </source>
</evidence>
<dbReference type="SUPFAM" id="SSF57850">
    <property type="entry name" value="RING/U-box"/>
    <property type="match status" value="1"/>
</dbReference>
<dbReference type="SUPFAM" id="SSF52540">
    <property type="entry name" value="P-loop containing nucleoside triphosphate hydrolases"/>
    <property type="match status" value="2"/>
</dbReference>
<keyword evidence="1" id="KW-0479">Metal-binding</keyword>
<dbReference type="InterPro" id="IPR013083">
    <property type="entry name" value="Znf_RING/FYVE/PHD"/>
</dbReference>
<dbReference type="GO" id="GO:0005634">
    <property type="term" value="C:nucleus"/>
    <property type="evidence" value="ECO:0007669"/>
    <property type="project" value="TreeGrafter"/>
</dbReference>
<feature type="region of interest" description="Disordered" evidence="8">
    <location>
        <begin position="1456"/>
        <end position="1486"/>
    </location>
</feature>
<dbReference type="SMART" id="SM00487">
    <property type="entry name" value="DEXDc"/>
    <property type="match status" value="1"/>
</dbReference>
<feature type="compositionally biased region" description="Acidic residues" evidence="8">
    <location>
        <begin position="797"/>
        <end position="808"/>
    </location>
</feature>
<dbReference type="GO" id="GO:0061630">
    <property type="term" value="F:ubiquitin protein ligase activity"/>
    <property type="evidence" value="ECO:0007669"/>
    <property type="project" value="TreeGrafter"/>
</dbReference>
<dbReference type="GO" id="GO:0005524">
    <property type="term" value="F:ATP binding"/>
    <property type="evidence" value="ECO:0007669"/>
    <property type="project" value="InterPro"/>
</dbReference>
<reference evidence="10 11" key="1">
    <citation type="submission" date="2013-05" db="EMBL/GenBank/DDBJ databases">
        <title>Drechslerella stenobrocha genome reveals carnivorous origination and mechanical trapping mechanism of predatory fungi.</title>
        <authorList>
            <person name="Liu X."/>
            <person name="Zhang W."/>
            <person name="Liu K."/>
        </authorList>
    </citation>
    <scope>NUCLEOTIDE SEQUENCE [LARGE SCALE GENOMIC DNA]</scope>
    <source>
        <strain evidence="10 11">248</strain>
    </source>
</reference>
<evidence type="ECO:0000256" key="4">
    <source>
        <dbReference type="ARBA" id="ARBA00022801"/>
    </source>
</evidence>
<dbReference type="PANTHER" id="PTHR45865:SF1">
    <property type="entry name" value="E3 UBIQUITIN-PROTEIN LIGASE SHPRH"/>
    <property type="match status" value="1"/>
</dbReference>
<keyword evidence="4" id="KW-0378">Hydrolase</keyword>
<dbReference type="InterPro" id="IPR017907">
    <property type="entry name" value="Znf_RING_CS"/>
</dbReference>
<evidence type="ECO:0000256" key="8">
    <source>
        <dbReference type="SAM" id="MobiDB-lite"/>
    </source>
</evidence>
<proteinExistence type="predicted"/>
<evidence type="ECO:0000313" key="10">
    <source>
        <dbReference type="EMBL" id="EWC46284.1"/>
    </source>
</evidence>
<dbReference type="Pfam" id="PF00176">
    <property type="entry name" value="SNF2-rel_dom"/>
    <property type="match status" value="1"/>
</dbReference>
<evidence type="ECO:0000256" key="5">
    <source>
        <dbReference type="ARBA" id="ARBA00022833"/>
    </source>
</evidence>
<dbReference type="PROSITE" id="PS50089">
    <property type="entry name" value="ZF_RING_2"/>
    <property type="match status" value="1"/>
</dbReference>
<dbReference type="PANTHER" id="PTHR45865">
    <property type="entry name" value="E3 UBIQUITIN-PROTEIN LIGASE SHPRH FAMILY MEMBER"/>
    <property type="match status" value="1"/>
</dbReference>
<evidence type="ECO:0000256" key="2">
    <source>
        <dbReference type="ARBA" id="ARBA00022741"/>
    </source>
</evidence>
<dbReference type="PROSITE" id="PS00518">
    <property type="entry name" value="ZF_RING_1"/>
    <property type="match status" value="1"/>
</dbReference>
<dbReference type="InterPro" id="IPR038718">
    <property type="entry name" value="SNF2-like_sf"/>
</dbReference>
<accession>W7HSQ3</accession>
<dbReference type="Gene3D" id="3.40.50.300">
    <property type="entry name" value="P-loop containing nucleotide triphosphate hydrolases"/>
    <property type="match status" value="1"/>
</dbReference>
<dbReference type="CDD" id="cd18793">
    <property type="entry name" value="SF2_C_SNF"/>
    <property type="match status" value="1"/>
</dbReference>
<keyword evidence="11" id="KW-1185">Reference proteome</keyword>
<dbReference type="InterPro" id="IPR001841">
    <property type="entry name" value="Znf_RING"/>
</dbReference>
<keyword evidence="6" id="KW-0067">ATP-binding</keyword>
<feature type="domain" description="RING-type" evidence="9">
    <location>
        <begin position="1204"/>
        <end position="1241"/>
    </location>
</feature>
<dbReference type="GO" id="GO:0016787">
    <property type="term" value="F:hydrolase activity"/>
    <property type="evidence" value="ECO:0007669"/>
    <property type="project" value="UniProtKB-KW"/>
</dbReference>
<dbReference type="InterPro" id="IPR014001">
    <property type="entry name" value="Helicase_ATP-bd"/>
</dbReference>
<keyword evidence="5" id="KW-0862">Zinc</keyword>
<keyword evidence="2" id="KW-0547">Nucleotide-binding</keyword>
<dbReference type="GO" id="GO:0000209">
    <property type="term" value="P:protein polyubiquitination"/>
    <property type="evidence" value="ECO:0007669"/>
    <property type="project" value="TreeGrafter"/>
</dbReference>
<feature type="region of interest" description="Disordered" evidence="8">
    <location>
        <begin position="27"/>
        <end position="51"/>
    </location>
</feature>
<dbReference type="Gene3D" id="3.40.50.10810">
    <property type="entry name" value="Tandem AAA-ATPase domain"/>
    <property type="match status" value="1"/>
</dbReference>
<sequence length="1590" mass="178333">MAARSVLTTVFRAVDVATDPASLVPTKRPIASRKRRPSCDSAAEQDGASGSPPEYITLWRHRLQLNIPQDDLPSVAPHLNSLLSSSGSAVVSVNFANHYVFMSRDSISFTIFLTAPPDNFHLLSGRIPLSQDSRSLYDFLEKLQRSRKVQDEFAVVWSVLPPSLDSTSPHITVEFELKRRDSWKIDWKPEKWLPAFLTVTATDSEVQLQLAQLAGLIAITEGPAKSNTNIQAWDFYNSVHVPSPDTAAPEIIQVGELTSRMFPFQMRTVNWMMEREGVTGKTGSVQPLSVTPSLQSLCINETVDWDGKQIWVSIPLALATTNRQGLEALALSCRIRGGILAEEMGLGKTVELISLISLHRREIPVGQEVVIDPYSNAEVRASKSTLIICPPSILQQWISELKLHAPGVRVFQYTGTRDLVQMVYQRKNGLTENVPANRYQDLASDIGGITNAELVDHLLQYDIVLSNYNVLATELHYAERPPERSMRHEKKYERRSCPLVEISWWRVCLDEAQMIENGISNAAQVARVIPRVNVWAVTGTPVHRGVDDLFGLLVFLRKGPWGLNRRTWSRLCDDKRRFASVFHELALRHTKDMVHEEIKLPRQHRMMISLGFSQVEEQNYKQLFEWACSDIGVNADGSPVLDDWDPGNEELRGRMRTWLSRLRQTCVHPQVGKWNQKSLGASGSLKTVDEILEAMIQQNTAGLMHEQRLMFMLIAARSQAILENLREPREAIKVLRGSLDPLTAAVEECRKEVEAEAQRRESERRGRKETLPTAGASEPESSSDGEYGDEGGRVQEAWEESEDDDDDGDGTRGSASELNKRKHRLRDIIEVLHLFHFYLGSAYFNLKDSIPVDEEERREERERYTKLEDEHYETAKHLRKELMSEQDARVNKLIGVIQARIEEDGFVAIPEIDVGLQKGGIESNSIVEDIALLAEKLEDQSTVLDEWRERLIELLQAPLIDQEENADGDELQHSAELQDECFLYVSLLRTVIADRSEALTGITSGLAAAEIKSARIRAERQGEGGDKQHKTLFEELNAIRNKIKPIVVDVDIDMGVSAMPFSMKGLINKLRQLANPARDGVTGISGSRSKVEAGLVATSLAKLQPLIAAQEKTQKALEKEIDFLGEVFNARAEFYRQLQVISDMVKQFDEEKAFKAYGVRNVAGLLTKFENQAQLSGDKVAKMKARGRFLQHLQESQGGSEQICIICREPVVRGVLSVCGHQYCKECMDPWFQHRQTCPMCGRRLQKVDLYPFVYAGNEITIEKENHANAAVTTANAENLVDIYTGIDAGTFKQIKKIHVRTSFGSKIDMVVKHLLWIRATSSAKSVIFSQWKEVLNIFKNALEANGVGFTSLEDNKGGTALERFKTDPRVEVFLLHARSQSAGLTLVAASHVFLCEPLVNTGLELQAIARVHRIGQQQETGVYLYVIGGTVEEGVYRCATKRRIEMMSGFGGGAGESMVKKRRREMDEETDRKGKRRAREGGEELEMQLETANSLQMQEEPVDRLLERSGSGGEVVDDEQLWSCLFGAVSGKMYAVGKTVHTEMIVTAREEGRGNIVDDSMVDTMQVHGQTDADEAGPALRANKWPRAD</sequence>
<dbReference type="Proteomes" id="UP000024837">
    <property type="component" value="Unassembled WGS sequence"/>
</dbReference>
<feature type="region of interest" description="Disordered" evidence="8">
    <location>
        <begin position="755"/>
        <end position="816"/>
    </location>
</feature>
<evidence type="ECO:0000256" key="1">
    <source>
        <dbReference type="ARBA" id="ARBA00022723"/>
    </source>
</evidence>
<dbReference type="InterPro" id="IPR052583">
    <property type="entry name" value="ATP-helicase/E3_Ub-Ligase"/>
</dbReference>
<dbReference type="InterPro" id="IPR049730">
    <property type="entry name" value="SNF2/RAD54-like_C"/>
</dbReference>
<dbReference type="InterPro" id="IPR027417">
    <property type="entry name" value="P-loop_NTPase"/>
</dbReference>
<dbReference type="GO" id="GO:0008270">
    <property type="term" value="F:zinc ion binding"/>
    <property type="evidence" value="ECO:0007669"/>
    <property type="project" value="UniProtKB-KW"/>
</dbReference>
<dbReference type="Pfam" id="PF13920">
    <property type="entry name" value="zf-C3HC4_3"/>
    <property type="match status" value="1"/>
</dbReference>